<dbReference type="AlphaFoldDB" id="A0A0G1B6Y6"/>
<feature type="transmembrane region" description="Helical" evidence="1">
    <location>
        <begin position="326"/>
        <end position="345"/>
    </location>
</feature>
<protein>
    <recommendedName>
        <fullName evidence="4">Glycosyltransferase RgtA/B/C/D-like domain-containing protein</fullName>
    </recommendedName>
</protein>
<evidence type="ECO:0000313" key="2">
    <source>
        <dbReference type="EMBL" id="KKS68984.1"/>
    </source>
</evidence>
<evidence type="ECO:0000313" key="3">
    <source>
        <dbReference type="Proteomes" id="UP000034785"/>
    </source>
</evidence>
<feature type="transmembrane region" description="Helical" evidence="1">
    <location>
        <begin position="114"/>
        <end position="132"/>
    </location>
</feature>
<feature type="transmembrane region" description="Helical" evidence="1">
    <location>
        <begin position="86"/>
        <end position="107"/>
    </location>
</feature>
<feature type="transmembrane region" description="Helical" evidence="1">
    <location>
        <begin position="389"/>
        <end position="407"/>
    </location>
</feature>
<evidence type="ECO:0008006" key="4">
    <source>
        <dbReference type="Google" id="ProtNLM"/>
    </source>
</evidence>
<gene>
    <name evidence="2" type="ORF">UV41_C0068G0002</name>
</gene>
<reference evidence="2 3" key="1">
    <citation type="journal article" date="2015" name="Nature">
        <title>rRNA introns, odd ribosomes, and small enigmatic genomes across a large radiation of phyla.</title>
        <authorList>
            <person name="Brown C.T."/>
            <person name="Hug L.A."/>
            <person name="Thomas B.C."/>
            <person name="Sharon I."/>
            <person name="Castelle C.J."/>
            <person name="Singh A."/>
            <person name="Wilkins M.J."/>
            <person name="Williams K.H."/>
            <person name="Banfield J.F."/>
        </authorList>
    </citation>
    <scope>NUCLEOTIDE SEQUENCE [LARGE SCALE GENOMIC DNA]</scope>
</reference>
<feature type="transmembrane region" description="Helical" evidence="1">
    <location>
        <begin position="302"/>
        <end position="320"/>
    </location>
</feature>
<keyword evidence="1" id="KW-1133">Transmembrane helix</keyword>
<proteinExistence type="predicted"/>
<accession>A0A0G1B6Y6</accession>
<feature type="transmembrane region" description="Helical" evidence="1">
    <location>
        <begin position="172"/>
        <end position="198"/>
    </location>
</feature>
<comment type="caution">
    <text evidence="2">The sequence shown here is derived from an EMBL/GenBank/DDBJ whole genome shotgun (WGS) entry which is preliminary data.</text>
</comment>
<feature type="transmembrane region" description="Helical" evidence="1">
    <location>
        <begin position="357"/>
        <end position="377"/>
    </location>
</feature>
<feature type="transmembrane region" description="Helical" evidence="1">
    <location>
        <begin position="7"/>
        <end position="25"/>
    </location>
</feature>
<dbReference type="EMBL" id="LCEJ01000068">
    <property type="protein sequence ID" value="KKS68984.1"/>
    <property type="molecule type" value="Genomic_DNA"/>
</dbReference>
<feature type="transmembrane region" description="Helical" evidence="1">
    <location>
        <begin position="144"/>
        <end position="160"/>
    </location>
</feature>
<organism evidence="2 3">
    <name type="scientific">Candidatus Daviesbacteria bacterium GW2011_GWA2_42_7</name>
    <dbReference type="NCBI Taxonomy" id="1618425"/>
    <lineage>
        <taxon>Bacteria</taxon>
        <taxon>Candidatus Daviesiibacteriota</taxon>
    </lineage>
</organism>
<dbReference type="Proteomes" id="UP000034785">
    <property type="component" value="Unassembled WGS sequence"/>
</dbReference>
<sequence length="556" mass="63550">MNKIKSSLIPIILIILAVAVSYSNLTGSFFEQDEWHSFGYYTYLSSLDGLEFFQTILKNDPLAHFTPLSLFFKMEFYRLFGLNSSAYFFASITFHVLVSLTVYFLALQLTKKKLPAALGGLFFAVNSSHYQAVTWLGTFEGAELSTLFGALSLIGFLIFLDTKRKVLLNLSLLSILIALLFKETALTFLLLLATLIVFKETGKNKVYTLLKLGGILLFYILLRSSYLIFGSRGEVAINQEAGNTFLMTGYNVLSLPIKVFSQVLLPNELMVDITNKATTPFGLYQYFGKGPWILENALRYDFLMIPAGLIICLVLFLIGRRLSIKLPFYLGLLMIIFTLLPFLVLKKYLIYFDSRYLYTATVGFSLIISTIIAYLMNDQKFTQTWFLKLGASLAVLAIIFSMHLITLKDTIDTHVKLGSLRKQILSKLVYDNPKLPKNAVFYTESDSVYYGLPDQEKILPFQSGFGQTLLVYYQQNEQYSYKFYKDFFLWEISEQGYRETDGRGFGYYHNFDLLKKDLKQYNIPTDSIIAYSWNSKASTLINITDEVKARLDNEDN</sequence>
<evidence type="ECO:0000256" key="1">
    <source>
        <dbReference type="SAM" id="Phobius"/>
    </source>
</evidence>
<name>A0A0G1B6Y6_9BACT</name>
<keyword evidence="1" id="KW-0812">Transmembrane</keyword>
<keyword evidence="1" id="KW-0472">Membrane</keyword>
<feature type="transmembrane region" description="Helical" evidence="1">
    <location>
        <begin position="204"/>
        <end position="222"/>
    </location>
</feature>